<protein>
    <submittedName>
        <fullName evidence="3">Fimbrial protein</fullName>
    </submittedName>
</protein>
<dbReference type="AlphaFoldDB" id="A0AAW1G9L5"/>
<gene>
    <name evidence="3" type="ORF">QE152_g41594</name>
</gene>
<dbReference type="InterPro" id="IPR050263">
    <property type="entry name" value="Bact_Fimbrial_Adh_Pro"/>
</dbReference>
<keyword evidence="1" id="KW-0732">Signal</keyword>
<name>A0AAW1G9L5_POPJA</name>
<evidence type="ECO:0000313" key="4">
    <source>
        <dbReference type="Proteomes" id="UP001458880"/>
    </source>
</evidence>
<dbReference type="InterPro" id="IPR036937">
    <property type="entry name" value="Adhesion_dom_fimbrial_sf"/>
</dbReference>
<dbReference type="Gene3D" id="2.60.40.1090">
    <property type="entry name" value="Fimbrial-type adhesion domain"/>
    <property type="match status" value="1"/>
</dbReference>
<dbReference type="PANTHER" id="PTHR33420">
    <property type="entry name" value="FIMBRIAL SUBUNIT ELFA-RELATED"/>
    <property type="match status" value="1"/>
</dbReference>
<feature type="domain" description="Fimbrial-type adhesion" evidence="2">
    <location>
        <begin position="1"/>
        <end position="139"/>
    </location>
</feature>
<feature type="non-terminal residue" evidence="3">
    <location>
        <position position="1"/>
    </location>
</feature>
<dbReference type="InterPro" id="IPR008966">
    <property type="entry name" value="Adhesion_dom_sf"/>
</dbReference>
<evidence type="ECO:0000313" key="3">
    <source>
        <dbReference type="EMBL" id="KAK9659722.1"/>
    </source>
</evidence>
<organism evidence="3 4">
    <name type="scientific">Popillia japonica</name>
    <name type="common">Japanese beetle</name>
    <dbReference type="NCBI Taxonomy" id="7064"/>
    <lineage>
        <taxon>Eukaryota</taxon>
        <taxon>Metazoa</taxon>
        <taxon>Ecdysozoa</taxon>
        <taxon>Arthropoda</taxon>
        <taxon>Hexapoda</taxon>
        <taxon>Insecta</taxon>
        <taxon>Pterygota</taxon>
        <taxon>Neoptera</taxon>
        <taxon>Endopterygota</taxon>
        <taxon>Coleoptera</taxon>
        <taxon>Polyphaga</taxon>
        <taxon>Scarabaeiformia</taxon>
        <taxon>Scarabaeidae</taxon>
        <taxon>Rutelinae</taxon>
        <taxon>Popillia</taxon>
    </lineage>
</organism>
<keyword evidence="4" id="KW-1185">Reference proteome</keyword>
<dbReference type="SUPFAM" id="SSF49401">
    <property type="entry name" value="Bacterial adhesins"/>
    <property type="match status" value="1"/>
</dbReference>
<evidence type="ECO:0000256" key="1">
    <source>
        <dbReference type="ARBA" id="ARBA00022729"/>
    </source>
</evidence>
<dbReference type="GO" id="GO:0043709">
    <property type="term" value="P:cell adhesion involved in single-species biofilm formation"/>
    <property type="evidence" value="ECO:0007669"/>
    <property type="project" value="TreeGrafter"/>
</dbReference>
<reference evidence="3 4" key="1">
    <citation type="journal article" date="2024" name="BMC Genomics">
        <title>De novo assembly and annotation of Popillia japonica's genome with initial clues to its potential as an invasive pest.</title>
        <authorList>
            <person name="Cucini C."/>
            <person name="Boschi S."/>
            <person name="Funari R."/>
            <person name="Cardaioli E."/>
            <person name="Iannotti N."/>
            <person name="Marturano G."/>
            <person name="Paoli F."/>
            <person name="Bruttini M."/>
            <person name="Carapelli A."/>
            <person name="Frati F."/>
            <person name="Nardi F."/>
        </authorList>
    </citation>
    <scope>NUCLEOTIDE SEQUENCE [LARGE SCALE GENOMIC DNA]</scope>
    <source>
        <strain evidence="3">DMR45628</strain>
    </source>
</reference>
<dbReference type="Pfam" id="PF00419">
    <property type="entry name" value="Fimbrial"/>
    <property type="match status" value="1"/>
</dbReference>
<accession>A0AAW1G9L5</accession>
<sequence length="143" mass="15696">RKAGCTVSSTSRNVDVDMGDMYHKGDSFVGALGNEVSFTIDAYCHNTNVNIAFEADTDNNYPSVFTNPRGDGYAENVGVQIKKDNTIVTPGVPFYLETRDISQWTGNKINYSFSAQLFALAGAKVPGVIDIPVTFIFSYDNRF</sequence>
<dbReference type="EMBL" id="JASPKY010005488">
    <property type="protein sequence ID" value="KAK9659722.1"/>
    <property type="molecule type" value="Genomic_DNA"/>
</dbReference>
<dbReference type="Proteomes" id="UP001458880">
    <property type="component" value="Unassembled WGS sequence"/>
</dbReference>
<proteinExistence type="predicted"/>
<evidence type="ECO:0000259" key="2">
    <source>
        <dbReference type="Pfam" id="PF00419"/>
    </source>
</evidence>
<dbReference type="InterPro" id="IPR000259">
    <property type="entry name" value="Adhesion_dom_fimbrial"/>
</dbReference>
<dbReference type="PANTHER" id="PTHR33420:SF3">
    <property type="entry name" value="FIMBRIAL SUBUNIT ELFA"/>
    <property type="match status" value="1"/>
</dbReference>
<comment type="caution">
    <text evidence="3">The sequence shown here is derived from an EMBL/GenBank/DDBJ whole genome shotgun (WGS) entry which is preliminary data.</text>
</comment>